<gene>
    <name evidence="1" type="ORF">FWK35_00003247</name>
</gene>
<sequence>MLYYSAIKYEIKNVLCFILTENFVKNKYLPQTSLTSFKHFKLLYCALVRSILEYGAPIWNPYTKTYIDFIERVQNRSFLNIPALSSRREIADISFIYKLINGFTDDPDLLKCIPFTIPAYNNRSTSLFYIPVFQKVVSRGLEKKFQVPLKKCIRLECGCLING</sequence>
<dbReference type="Proteomes" id="UP000478052">
    <property type="component" value="Unassembled WGS sequence"/>
</dbReference>
<protein>
    <submittedName>
        <fullName evidence="1">Putative RNA-directed DNA polymerase</fullName>
    </submittedName>
</protein>
<reference evidence="1 2" key="1">
    <citation type="submission" date="2019-08" db="EMBL/GenBank/DDBJ databases">
        <title>Whole genome of Aphis craccivora.</title>
        <authorList>
            <person name="Voronova N.V."/>
            <person name="Shulinski R.S."/>
            <person name="Bandarenka Y.V."/>
            <person name="Zhorov D.G."/>
            <person name="Warner D."/>
        </authorList>
    </citation>
    <scope>NUCLEOTIDE SEQUENCE [LARGE SCALE GENOMIC DNA]</scope>
    <source>
        <strain evidence="1">180601</strain>
        <tissue evidence="1">Whole Body</tissue>
    </source>
</reference>
<organism evidence="1 2">
    <name type="scientific">Aphis craccivora</name>
    <name type="common">Cowpea aphid</name>
    <dbReference type="NCBI Taxonomy" id="307492"/>
    <lineage>
        <taxon>Eukaryota</taxon>
        <taxon>Metazoa</taxon>
        <taxon>Ecdysozoa</taxon>
        <taxon>Arthropoda</taxon>
        <taxon>Hexapoda</taxon>
        <taxon>Insecta</taxon>
        <taxon>Pterygota</taxon>
        <taxon>Neoptera</taxon>
        <taxon>Paraneoptera</taxon>
        <taxon>Hemiptera</taxon>
        <taxon>Sternorrhyncha</taxon>
        <taxon>Aphidomorpha</taxon>
        <taxon>Aphidoidea</taxon>
        <taxon>Aphididae</taxon>
        <taxon>Aphidini</taxon>
        <taxon>Aphis</taxon>
        <taxon>Aphis</taxon>
    </lineage>
</organism>
<dbReference type="GO" id="GO:0003964">
    <property type="term" value="F:RNA-directed DNA polymerase activity"/>
    <property type="evidence" value="ECO:0007669"/>
    <property type="project" value="UniProtKB-KW"/>
</dbReference>
<evidence type="ECO:0000313" key="2">
    <source>
        <dbReference type="Proteomes" id="UP000478052"/>
    </source>
</evidence>
<proteinExistence type="predicted"/>
<accession>A0A6G0ZBQ4</accession>
<keyword evidence="2" id="KW-1185">Reference proteome</keyword>
<name>A0A6G0ZBQ4_APHCR</name>
<keyword evidence="1" id="KW-0695">RNA-directed DNA polymerase</keyword>
<evidence type="ECO:0000313" key="1">
    <source>
        <dbReference type="EMBL" id="KAF0768250.1"/>
    </source>
</evidence>
<dbReference type="EMBL" id="VUJU01000807">
    <property type="protein sequence ID" value="KAF0768250.1"/>
    <property type="molecule type" value="Genomic_DNA"/>
</dbReference>
<dbReference type="AlphaFoldDB" id="A0A6G0ZBQ4"/>
<comment type="caution">
    <text evidence="1">The sequence shown here is derived from an EMBL/GenBank/DDBJ whole genome shotgun (WGS) entry which is preliminary data.</text>
</comment>
<keyword evidence="1" id="KW-0548">Nucleotidyltransferase</keyword>
<dbReference type="OrthoDB" id="6631024at2759"/>
<keyword evidence="1" id="KW-0808">Transferase</keyword>